<dbReference type="GO" id="GO:0000973">
    <property type="term" value="P:post-transcriptional tethering of RNA polymerase II gene DNA at nuclear periphery"/>
    <property type="evidence" value="ECO:0007669"/>
    <property type="project" value="TreeGrafter"/>
</dbReference>
<reference evidence="10" key="1">
    <citation type="submission" date="2023-06" db="EMBL/GenBank/DDBJ databases">
        <title>Genomic analysis of the entomopathogenic nematode Steinernema hermaphroditum.</title>
        <authorList>
            <person name="Schwarz E.M."/>
            <person name="Heppert J.K."/>
            <person name="Baniya A."/>
            <person name="Schwartz H.T."/>
            <person name="Tan C.-H."/>
            <person name="Antoshechkin I."/>
            <person name="Sternberg P.W."/>
            <person name="Goodrich-Blair H."/>
            <person name="Dillman A.R."/>
        </authorList>
    </citation>
    <scope>NUCLEOTIDE SEQUENCE</scope>
    <source>
        <strain evidence="10">PS9179</strain>
        <tissue evidence="10">Whole animal</tissue>
    </source>
</reference>
<evidence type="ECO:0000256" key="9">
    <source>
        <dbReference type="SAM" id="MobiDB-lite"/>
    </source>
</evidence>
<dbReference type="Gene3D" id="1.20.190.50">
    <property type="match status" value="1"/>
</dbReference>
<dbReference type="GO" id="GO:0017056">
    <property type="term" value="F:structural constituent of nuclear pore"/>
    <property type="evidence" value="ECO:0007669"/>
    <property type="project" value="InterPro"/>
</dbReference>
<comment type="caution">
    <text evidence="10">The sequence shown here is derived from an EMBL/GenBank/DDBJ whole genome shotgun (WGS) entry which is preliminary data.</text>
</comment>
<feature type="compositionally biased region" description="Low complexity" evidence="9">
    <location>
        <begin position="79"/>
        <end position="89"/>
    </location>
</feature>
<evidence type="ECO:0000256" key="4">
    <source>
        <dbReference type="ARBA" id="ARBA00022816"/>
    </source>
</evidence>
<gene>
    <name evidence="10" type="ORF">QR680_010113</name>
</gene>
<keyword evidence="4" id="KW-0509">mRNA transport</keyword>
<evidence type="ECO:0000256" key="3">
    <source>
        <dbReference type="ARBA" id="ARBA00022448"/>
    </source>
</evidence>
<dbReference type="EMBL" id="JAUCMV010000001">
    <property type="protein sequence ID" value="KAK0427212.1"/>
    <property type="molecule type" value="Genomic_DNA"/>
</dbReference>
<keyword evidence="6" id="KW-0811">Translocation</keyword>
<dbReference type="InterPro" id="IPR041966">
    <property type="entry name" value="LOTUS-like"/>
</dbReference>
<evidence type="ECO:0000313" key="10">
    <source>
        <dbReference type="EMBL" id="KAK0427212.1"/>
    </source>
</evidence>
<dbReference type="Pfam" id="PF04121">
    <property type="entry name" value="Nup84_Nup100"/>
    <property type="match status" value="1"/>
</dbReference>
<evidence type="ECO:0000256" key="7">
    <source>
        <dbReference type="ARBA" id="ARBA00023132"/>
    </source>
</evidence>
<comment type="similarity">
    <text evidence="2">Belongs to the nucleoporin Nup84/Nup107 family.</text>
</comment>
<keyword evidence="5" id="KW-0653">Protein transport</keyword>
<dbReference type="PANTHER" id="PTHR13003:SF2">
    <property type="entry name" value="NUCLEAR PORE COMPLEX PROTEIN NUP107"/>
    <property type="match status" value="1"/>
</dbReference>
<comment type="subcellular location">
    <subcellularLocation>
        <location evidence="1">Nucleus</location>
        <location evidence="1">Nuclear pore complex</location>
    </subcellularLocation>
</comment>
<feature type="region of interest" description="Disordered" evidence="9">
    <location>
        <begin position="79"/>
        <end position="119"/>
    </location>
</feature>
<dbReference type="Gene3D" id="1.10.3450.20">
    <property type="match status" value="1"/>
</dbReference>
<proteinExistence type="inferred from homology"/>
<organism evidence="10 11">
    <name type="scientific">Steinernema hermaphroditum</name>
    <dbReference type="NCBI Taxonomy" id="289476"/>
    <lineage>
        <taxon>Eukaryota</taxon>
        <taxon>Metazoa</taxon>
        <taxon>Ecdysozoa</taxon>
        <taxon>Nematoda</taxon>
        <taxon>Chromadorea</taxon>
        <taxon>Rhabditida</taxon>
        <taxon>Tylenchina</taxon>
        <taxon>Panagrolaimomorpha</taxon>
        <taxon>Strongyloidoidea</taxon>
        <taxon>Steinernematidae</taxon>
        <taxon>Steinernema</taxon>
    </lineage>
</organism>
<evidence type="ECO:0000313" key="11">
    <source>
        <dbReference type="Proteomes" id="UP001175271"/>
    </source>
</evidence>
<evidence type="ECO:0000256" key="1">
    <source>
        <dbReference type="ARBA" id="ARBA00004567"/>
    </source>
</evidence>
<dbReference type="GO" id="GO:0006606">
    <property type="term" value="P:protein import into nucleus"/>
    <property type="evidence" value="ECO:0007669"/>
    <property type="project" value="TreeGrafter"/>
</dbReference>
<keyword evidence="11" id="KW-1185">Reference proteome</keyword>
<evidence type="ECO:0000256" key="8">
    <source>
        <dbReference type="ARBA" id="ARBA00023242"/>
    </source>
</evidence>
<accession>A0AA39IPQ2</accession>
<dbReference type="Proteomes" id="UP001175271">
    <property type="component" value="Unassembled WGS sequence"/>
</dbReference>
<sequence length="1405" mass="159888">MSYSYSELQHRIGIALPPPNDPCSVYQFLEVYRAIHNEDLPFEEFGFNSARDLLETESMRDVALVTAHPNGLVSVHAATASSGAPGSSSDISEQPRRRHERRARSLAVKPPPLKSAPPSAELAYSLKSRKLKLKPAEILDEDLPSKYDLLMEIKRRGGSMRVSELDLYCVRNHGFPLSLENAKRILGTKQASSRHEAFNLAFPNELFAEYSLDGNHLLTVVQANTRDSILELIRSSHKIHVFDLTVKAKKRLNMDLTLAFLNEEFGCDAKTLCDAYEYGLGENVTVKRMHNGNGLITYIGPRDHLFPKGNRPTSLAKQSRAVSVPPVNASAPVKLRGHEVLKGAILEEIRRCGSVTLEELENFCEKTLHVSLGKFYDTLGVNPALRHKAIEEVLKGHVRMEASRHPAGDITFVALDSDGRKVKNLREIIIDIVRRHGSISHYDLKSRLLIEHNIELTLDIMNKTFGTQKTNPLEIVKEAFQGVIAVSGQCKSPGKELIYSYMRTAQELERPMSASVPSTPSHVTPEVQYARLLADFLTSYIKEQAGIRIFVTDVGRVLLHRYGHIPQFTVPQDYGGCLQFVRKLVACSDGQLELAYVGDLGFLKLTEDVPIGVQTAPDPLWNDRKFPQLDGCSISSNMDFDLPVSAGQSEEIDISQIFADLSKAIFHDFHQYVSGEEGEMEFCKLLGAFESSCRYGVQSMRKLPDDMGVDANQLRETLLQLEKERDAYRLMARLINSNAEVQAAKEFGTKSVLTEKLREDVEFRRLRVLLKWVEEVALEDPEFFSDLSHDLKSFDDISFIFSNTQFDLQTVPNACDLDFDGRFAKNTKLNAIDAERVEKGAKVILHLLKCGRYTEVKDLLDRFGFPSLVPFIAYKDFLNDPELSTLDTKHENYDLYKARLEFKEMAKQIISQDDSPLPATERIMLALLVGEIEPLMSLSNETTHKLFTFLNASLESRLDAALTNKTNGNNMETDAANDLSVEAIFDEITQTEKLPYYQVYRFVTVEDSERAVSYMLEWTKEMKNNGGLNTQAQVLRFFVHLSLMFKASSSSFQEEELHQLLRYYIELLKDMNFLTFIPFYISHLPKDEALSGVVDMLYDLEESSDFRRLVLVKVEQAGFNPTEVCEKVYDKVLAENAKPDADDSTTLKIFNVFPYLLYQGKDTAIRAMVEANSLLRLFFEIERLDLGTDLMEVINQTIKKDLEDVVTEYWSDLKKEISPQCADYINEFSHYKSYYTALDLYETWQCQWDKEIPAMPEPLLRSKYDKLTVTQKNQYANERRIAKEKIERQGQHRLNCKKEAVNALSYLLDIETQLFVATNLSEDEKETERATKLAGIRRAYIVKICMMLINLYSKSGEHEALVELAATLVDCKSRYYEILTKEQLRKLNHMLTSELECYVSTNMLP</sequence>
<dbReference type="GO" id="GO:0006406">
    <property type="term" value="P:mRNA export from nucleus"/>
    <property type="evidence" value="ECO:0007669"/>
    <property type="project" value="TreeGrafter"/>
</dbReference>
<dbReference type="InterPro" id="IPR007252">
    <property type="entry name" value="Nup84/Nup107"/>
</dbReference>
<dbReference type="GO" id="GO:0031080">
    <property type="term" value="C:nuclear pore outer ring"/>
    <property type="evidence" value="ECO:0007669"/>
    <property type="project" value="TreeGrafter"/>
</dbReference>
<protein>
    <submittedName>
        <fullName evidence="10">Uncharacterized protein</fullName>
    </submittedName>
</protein>
<keyword evidence="8" id="KW-0539">Nucleus</keyword>
<keyword evidence="3" id="KW-0813">Transport</keyword>
<name>A0AA39IPQ2_9BILA</name>
<dbReference type="Gene3D" id="3.30.420.610">
    <property type="entry name" value="LOTUS domain-like"/>
    <property type="match status" value="1"/>
</dbReference>
<keyword evidence="7" id="KW-0906">Nuclear pore complex</keyword>
<evidence type="ECO:0000256" key="6">
    <source>
        <dbReference type="ARBA" id="ARBA00023010"/>
    </source>
</evidence>
<dbReference type="PANTHER" id="PTHR13003">
    <property type="entry name" value="NUP107-RELATED"/>
    <property type="match status" value="1"/>
</dbReference>
<evidence type="ECO:0000256" key="5">
    <source>
        <dbReference type="ARBA" id="ARBA00022927"/>
    </source>
</evidence>
<evidence type="ECO:0000256" key="2">
    <source>
        <dbReference type="ARBA" id="ARBA00009510"/>
    </source>
</evidence>